<dbReference type="SUPFAM" id="SSF52540">
    <property type="entry name" value="P-loop containing nucleoside triphosphate hydrolases"/>
    <property type="match status" value="1"/>
</dbReference>
<dbReference type="Pfam" id="PF00005">
    <property type="entry name" value="ABC_tran"/>
    <property type="match status" value="1"/>
</dbReference>
<accession>A0ABM9UPP7</accession>
<evidence type="ECO:0000256" key="2">
    <source>
        <dbReference type="ARBA" id="ARBA00022692"/>
    </source>
</evidence>
<keyword evidence="6 7" id="KW-0472">Membrane</keyword>
<gene>
    <name evidence="10" type="primary">msbA</name>
    <name evidence="10" type="ORF">ERS852473_01185</name>
</gene>
<sequence>MMINKRLINLCNNSKKYIGFTVLANWISVLCNIGIVFLIGGFINNVYLGNTLNFSNSSIIESFKSFNIIGNISLFSGSIIISVLIIIRCICNSLYTKFSNLASSNARIILRDSLYKKLLNLGHSYTSYESTSGIVQLAVEGIEQLEIYFGKYLPQFFYSLLVPVTLFIFMSFISIKAALVFILCVPLIPISIIAIMKIAKRILKDYWKSYSDLGGTFLENLQGLTTLKVFDVDEDRHKKMNEEAENFRKITMKVLSMQLNSITIMDLVAFGGAALGTIVALIQFKNGQIMPGSLFIIIILSSEFFIPLRLLGSYFHIAMNGMAASDRIFKILDAKEREKNINNDIVWNNENMSVSLKNVSFSYDGEREVISNINLNIEDKGLTAIVGESGSGKSTIASLILNEYRVTQGNILLNNVDLEEISMDKIYDNIAIVSTNSYIFNGTILDNLMVANKSASEKEIVKALKTARLYDFVNSLKDGLLTYVGQSGSNLSGGQKQRLALARAILSNREMIIFDEATSNIDVESEENIWKAIYDLSKKKTILVISHRLANVKDAKKIYVLNKGKLVEEGSHDSLMQNKSYYFDMVNKQEELESIREVC</sequence>
<comment type="caution">
    <text evidence="10">The sequence shown here is derived from an EMBL/GenBank/DDBJ whole genome shotgun (WGS) entry which is preliminary data.</text>
</comment>
<evidence type="ECO:0000313" key="11">
    <source>
        <dbReference type="Proteomes" id="UP000095488"/>
    </source>
</evidence>
<dbReference type="InterPro" id="IPR017871">
    <property type="entry name" value="ABC_transporter-like_CS"/>
</dbReference>
<evidence type="ECO:0000259" key="9">
    <source>
        <dbReference type="PROSITE" id="PS50929"/>
    </source>
</evidence>
<feature type="transmembrane region" description="Helical" evidence="7">
    <location>
        <begin position="68"/>
        <end position="91"/>
    </location>
</feature>
<evidence type="ECO:0000256" key="6">
    <source>
        <dbReference type="ARBA" id="ARBA00023136"/>
    </source>
</evidence>
<reference evidence="10 11" key="1">
    <citation type="submission" date="2015-09" db="EMBL/GenBank/DDBJ databases">
        <authorList>
            <consortium name="Pathogen Informatics"/>
        </authorList>
    </citation>
    <scope>NUCLEOTIDE SEQUENCE [LARGE SCALE GENOMIC DNA]</scope>
    <source>
        <strain evidence="10 11">2789STDY5834858</strain>
    </source>
</reference>
<dbReference type="Pfam" id="PF00664">
    <property type="entry name" value="ABC_membrane"/>
    <property type="match status" value="1"/>
</dbReference>
<dbReference type="PROSITE" id="PS50893">
    <property type="entry name" value="ABC_TRANSPORTER_2"/>
    <property type="match status" value="1"/>
</dbReference>
<evidence type="ECO:0000256" key="1">
    <source>
        <dbReference type="ARBA" id="ARBA00004651"/>
    </source>
</evidence>
<dbReference type="EMBL" id="CYZR01000003">
    <property type="protein sequence ID" value="CUN82088.1"/>
    <property type="molecule type" value="Genomic_DNA"/>
</dbReference>
<dbReference type="PROSITE" id="PS00211">
    <property type="entry name" value="ABC_TRANSPORTER_1"/>
    <property type="match status" value="1"/>
</dbReference>
<feature type="transmembrane region" description="Helical" evidence="7">
    <location>
        <begin position="294"/>
        <end position="312"/>
    </location>
</feature>
<dbReference type="GO" id="GO:0016787">
    <property type="term" value="F:hydrolase activity"/>
    <property type="evidence" value="ECO:0007669"/>
    <property type="project" value="UniProtKB-KW"/>
</dbReference>
<feature type="transmembrane region" description="Helical" evidence="7">
    <location>
        <begin position="179"/>
        <end position="199"/>
    </location>
</feature>
<evidence type="ECO:0000313" key="10">
    <source>
        <dbReference type="EMBL" id="CUN82088.1"/>
    </source>
</evidence>
<evidence type="ECO:0000256" key="3">
    <source>
        <dbReference type="ARBA" id="ARBA00022741"/>
    </source>
</evidence>
<evidence type="ECO:0000256" key="4">
    <source>
        <dbReference type="ARBA" id="ARBA00022840"/>
    </source>
</evidence>
<dbReference type="InterPro" id="IPR011527">
    <property type="entry name" value="ABC1_TM_dom"/>
</dbReference>
<dbReference type="InterPro" id="IPR027417">
    <property type="entry name" value="P-loop_NTPase"/>
</dbReference>
<feature type="domain" description="ABC transmembrane type-1" evidence="9">
    <location>
        <begin position="20"/>
        <end position="320"/>
    </location>
</feature>
<dbReference type="Proteomes" id="UP000095488">
    <property type="component" value="Unassembled WGS sequence"/>
</dbReference>
<proteinExistence type="predicted"/>
<keyword evidence="2 7" id="KW-0812">Transmembrane</keyword>
<feature type="transmembrane region" description="Helical" evidence="7">
    <location>
        <begin position="259"/>
        <end position="282"/>
    </location>
</feature>
<protein>
    <submittedName>
        <fullName evidence="10">Lipid A export ATP-binding/permease protein MsbA</fullName>
        <ecNumber evidence="10">3.6.3.-</ecNumber>
    </submittedName>
</protein>
<dbReference type="PANTHER" id="PTHR43394">
    <property type="entry name" value="ATP-DEPENDENT PERMEASE MDL1, MITOCHONDRIAL"/>
    <property type="match status" value="1"/>
</dbReference>
<comment type="subcellular location">
    <subcellularLocation>
        <location evidence="1">Cell membrane</location>
        <topology evidence="1">Multi-pass membrane protein</topology>
    </subcellularLocation>
</comment>
<dbReference type="InterPro" id="IPR039421">
    <property type="entry name" value="Type_1_exporter"/>
</dbReference>
<keyword evidence="5 7" id="KW-1133">Transmembrane helix</keyword>
<evidence type="ECO:0000256" key="7">
    <source>
        <dbReference type="SAM" id="Phobius"/>
    </source>
</evidence>
<evidence type="ECO:0000259" key="8">
    <source>
        <dbReference type="PROSITE" id="PS50893"/>
    </source>
</evidence>
<dbReference type="PANTHER" id="PTHR43394:SF1">
    <property type="entry name" value="ATP-BINDING CASSETTE SUB-FAMILY B MEMBER 10, MITOCHONDRIAL"/>
    <property type="match status" value="1"/>
</dbReference>
<dbReference type="PROSITE" id="PS50929">
    <property type="entry name" value="ABC_TM1F"/>
    <property type="match status" value="1"/>
</dbReference>
<dbReference type="Gene3D" id="3.40.50.300">
    <property type="entry name" value="P-loop containing nucleotide triphosphate hydrolases"/>
    <property type="match status" value="1"/>
</dbReference>
<dbReference type="EC" id="3.6.3.-" evidence="10"/>
<dbReference type="InterPro" id="IPR003593">
    <property type="entry name" value="AAA+_ATPase"/>
</dbReference>
<dbReference type="Gene3D" id="1.20.1560.10">
    <property type="entry name" value="ABC transporter type 1, transmembrane domain"/>
    <property type="match status" value="1"/>
</dbReference>
<keyword evidence="11" id="KW-1185">Reference proteome</keyword>
<name>A0ABM9UPP7_SARVE</name>
<feature type="domain" description="ABC transporter" evidence="8">
    <location>
        <begin position="354"/>
        <end position="588"/>
    </location>
</feature>
<keyword evidence="10" id="KW-0378">Hydrolase</keyword>
<evidence type="ECO:0000256" key="5">
    <source>
        <dbReference type="ARBA" id="ARBA00022989"/>
    </source>
</evidence>
<keyword evidence="4 10" id="KW-0067">ATP-binding</keyword>
<keyword evidence="3" id="KW-0547">Nucleotide-binding</keyword>
<dbReference type="CDD" id="cd18781">
    <property type="entry name" value="ABC_6TM_AarD_CydDC_like"/>
    <property type="match status" value="1"/>
</dbReference>
<dbReference type="SUPFAM" id="SSF90123">
    <property type="entry name" value="ABC transporter transmembrane region"/>
    <property type="match status" value="1"/>
</dbReference>
<organism evidence="10 11">
    <name type="scientific">Sarcina ventriculi</name>
    <name type="common">Clostridium ventriculi</name>
    <dbReference type="NCBI Taxonomy" id="1267"/>
    <lineage>
        <taxon>Bacteria</taxon>
        <taxon>Bacillati</taxon>
        <taxon>Bacillota</taxon>
        <taxon>Clostridia</taxon>
        <taxon>Eubacteriales</taxon>
        <taxon>Clostridiaceae</taxon>
        <taxon>Sarcina</taxon>
    </lineage>
</organism>
<dbReference type="SMART" id="SM00382">
    <property type="entry name" value="AAA"/>
    <property type="match status" value="1"/>
</dbReference>
<dbReference type="InterPro" id="IPR003439">
    <property type="entry name" value="ABC_transporter-like_ATP-bd"/>
</dbReference>
<dbReference type="InterPro" id="IPR036640">
    <property type="entry name" value="ABC1_TM_sf"/>
</dbReference>
<feature type="transmembrane region" description="Helical" evidence="7">
    <location>
        <begin position="156"/>
        <end position="173"/>
    </location>
</feature>
<dbReference type="GO" id="GO:0005524">
    <property type="term" value="F:ATP binding"/>
    <property type="evidence" value="ECO:0007669"/>
    <property type="project" value="UniProtKB-KW"/>
</dbReference>
<dbReference type="RefSeq" id="WP_055258569.1">
    <property type="nucleotide sequence ID" value="NZ_CABIXL010000003.1"/>
</dbReference>
<feature type="transmembrane region" description="Helical" evidence="7">
    <location>
        <begin position="20"/>
        <end position="48"/>
    </location>
</feature>